<evidence type="ECO:0000313" key="1">
    <source>
        <dbReference type="EMBL" id="KJW07835.1"/>
    </source>
</evidence>
<reference evidence="1 2" key="1">
    <citation type="submission" date="2015-01" db="EMBL/GenBank/DDBJ databases">
        <title>Genome Sequencing of Rickettsiales.</title>
        <authorList>
            <person name="Daugherty S.C."/>
            <person name="Su Q."/>
            <person name="Abolude K."/>
            <person name="Beier-Sexton M."/>
            <person name="Carlyon J.A."/>
            <person name="Carter R."/>
            <person name="Day N.P."/>
            <person name="Dumler S.J."/>
            <person name="Dyachenko V."/>
            <person name="Godinez A."/>
            <person name="Kurtti T.J."/>
            <person name="Lichay M."/>
            <person name="Mullins K.E."/>
            <person name="Ott S."/>
            <person name="Pappas-Brown V."/>
            <person name="Paris D.H."/>
            <person name="Patel P."/>
            <person name="Richards A.L."/>
            <person name="Sadzewicz L."/>
            <person name="Sears K."/>
            <person name="Seidman D."/>
            <person name="Sengamalay N."/>
            <person name="Stenos J."/>
            <person name="Tallon L.J."/>
            <person name="Vincent G."/>
            <person name="Fraser C.M."/>
            <person name="Munderloh U."/>
            <person name="Dunning-Hotopp J.C."/>
        </authorList>
    </citation>
    <scope>NUCLEOTIDE SEQUENCE [LARGE SCALE GENOMIC DNA]</scope>
    <source>
        <strain evidence="1 2">UT144</strain>
    </source>
</reference>
<dbReference type="PATRIC" id="fig|1441384.3.peg.1668"/>
<accession>A0A0F3RNC5</accession>
<name>A0A0F3RNC5_ORITS</name>
<protein>
    <submittedName>
        <fullName evidence="1">Transposase domain protein</fullName>
    </submittedName>
</protein>
<dbReference type="AlphaFoldDB" id="A0A0F3RNC5"/>
<dbReference type="EMBL" id="LAOR01000004">
    <property type="protein sequence ID" value="KJW07835.1"/>
    <property type="molecule type" value="Genomic_DNA"/>
</dbReference>
<sequence>MISSIPKENLVYIDESGIEMSICKNRWWSKKETHVNSKKSGKYYERQFRIRESMKGIIQKACKR</sequence>
<organism evidence="1 2">
    <name type="scientific">Orientia tsutsugamushi str. UT144</name>
    <dbReference type="NCBI Taxonomy" id="1441384"/>
    <lineage>
        <taxon>Bacteria</taxon>
        <taxon>Pseudomonadati</taxon>
        <taxon>Pseudomonadota</taxon>
        <taxon>Alphaproteobacteria</taxon>
        <taxon>Rickettsiales</taxon>
        <taxon>Rickettsiaceae</taxon>
        <taxon>Rickettsieae</taxon>
        <taxon>Orientia</taxon>
    </lineage>
</organism>
<proteinExistence type="predicted"/>
<evidence type="ECO:0000313" key="2">
    <source>
        <dbReference type="Proteomes" id="UP000033580"/>
    </source>
</evidence>
<dbReference type="Proteomes" id="UP000033580">
    <property type="component" value="Unassembled WGS sequence"/>
</dbReference>
<gene>
    <name evidence="1" type="ORF">OTUT144_0146</name>
</gene>
<comment type="caution">
    <text evidence="1">The sequence shown here is derived from an EMBL/GenBank/DDBJ whole genome shotgun (WGS) entry which is preliminary data.</text>
</comment>